<evidence type="ECO:0000313" key="6">
    <source>
        <dbReference type="Proteomes" id="UP000525078"/>
    </source>
</evidence>
<gene>
    <name evidence="5" type="ORF">F8388_022531</name>
</gene>
<proteinExistence type="predicted"/>
<accession>A0A7J6EK72</accession>
<dbReference type="Gene3D" id="1.20.5.110">
    <property type="match status" value="1"/>
</dbReference>
<evidence type="ECO:0000256" key="3">
    <source>
        <dbReference type="SAM" id="SignalP"/>
    </source>
</evidence>
<evidence type="ECO:0000256" key="1">
    <source>
        <dbReference type="ARBA" id="ARBA00022614"/>
    </source>
</evidence>
<keyword evidence="1" id="KW-0433">Leucine-rich repeat</keyword>
<feature type="chain" id="PRO_5029483180" description="Leucine-rich repeat-containing N-terminal plant-type domain-containing protein" evidence="3">
    <location>
        <begin position="17"/>
        <end position="166"/>
    </location>
</feature>
<evidence type="ECO:0000313" key="5">
    <source>
        <dbReference type="EMBL" id="KAF4358764.1"/>
    </source>
</evidence>
<dbReference type="Proteomes" id="UP000525078">
    <property type="component" value="Unassembled WGS sequence"/>
</dbReference>
<keyword evidence="2" id="KW-0677">Repeat</keyword>
<dbReference type="InterPro" id="IPR013210">
    <property type="entry name" value="LRR_N_plant-typ"/>
</dbReference>
<organism evidence="5 6">
    <name type="scientific">Cannabis sativa</name>
    <name type="common">Hemp</name>
    <name type="synonym">Marijuana</name>
    <dbReference type="NCBI Taxonomy" id="3483"/>
    <lineage>
        <taxon>Eukaryota</taxon>
        <taxon>Viridiplantae</taxon>
        <taxon>Streptophyta</taxon>
        <taxon>Embryophyta</taxon>
        <taxon>Tracheophyta</taxon>
        <taxon>Spermatophyta</taxon>
        <taxon>Magnoliopsida</taxon>
        <taxon>eudicotyledons</taxon>
        <taxon>Gunneridae</taxon>
        <taxon>Pentapetalae</taxon>
        <taxon>rosids</taxon>
        <taxon>fabids</taxon>
        <taxon>Rosales</taxon>
        <taxon>Cannabaceae</taxon>
        <taxon>Cannabis</taxon>
    </lineage>
</organism>
<feature type="signal peptide" evidence="3">
    <location>
        <begin position="1"/>
        <end position="16"/>
    </location>
</feature>
<dbReference type="AlphaFoldDB" id="A0A7J6EK72"/>
<evidence type="ECO:0000259" key="4">
    <source>
        <dbReference type="Pfam" id="PF08263"/>
    </source>
</evidence>
<dbReference type="EMBL" id="JAATIP010000221">
    <property type="protein sequence ID" value="KAF4358764.1"/>
    <property type="molecule type" value="Genomic_DNA"/>
</dbReference>
<reference evidence="5 6" key="1">
    <citation type="journal article" date="2020" name="bioRxiv">
        <title>Sequence and annotation of 42 cannabis genomes reveals extensive copy number variation in cannabinoid synthesis and pathogen resistance genes.</title>
        <authorList>
            <person name="Mckernan K.J."/>
            <person name="Helbert Y."/>
            <person name="Kane L.T."/>
            <person name="Ebling H."/>
            <person name="Zhang L."/>
            <person name="Liu B."/>
            <person name="Eaton Z."/>
            <person name="Mclaughlin S."/>
            <person name="Kingan S."/>
            <person name="Baybayan P."/>
            <person name="Concepcion G."/>
            <person name="Jordan M."/>
            <person name="Riva A."/>
            <person name="Barbazuk W."/>
            <person name="Harkins T."/>
        </authorList>
    </citation>
    <scope>NUCLEOTIDE SEQUENCE [LARGE SCALE GENOMIC DNA]</scope>
    <source>
        <strain evidence="6">cv. Jamaican Lion 4</strain>
        <tissue evidence="5">Leaf</tissue>
    </source>
</reference>
<dbReference type="CDD" id="cd15873">
    <property type="entry name" value="R-SNARE_STXBP5_6"/>
    <property type="match status" value="1"/>
</dbReference>
<keyword evidence="3" id="KW-0732">Signal</keyword>
<name>A0A7J6EK72_CANSA</name>
<comment type="caution">
    <text evidence="5">The sequence shown here is derived from an EMBL/GenBank/DDBJ whole genome shotgun (WGS) entry which is preliminary data.</text>
</comment>
<evidence type="ECO:0000256" key="2">
    <source>
        <dbReference type="ARBA" id="ARBA00022737"/>
    </source>
</evidence>
<feature type="domain" description="Leucine-rich repeat-containing N-terminal plant-type" evidence="4">
    <location>
        <begin position="133"/>
        <end position="156"/>
    </location>
</feature>
<sequence length="166" mass="18744">MCLLCIELFVMGLSEITKWTEKETSDAKIAERKLQENVRKLQDINQKTTDMQDTAKSFSSLAKQMLQTEQGRRSSIPPGISRPDFGIGTEAKIGIFDSRTLRTSGKKDELDNDNYIAIMNPITDLSSSNCIEKERQALLDLKKGFVDDDNLLSSWTTWEPHKVAIS</sequence>
<protein>
    <recommendedName>
        <fullName evidence="4">Leucine-rich repeat-containing N-terminal plant-type domain-containing protein</fullName>
    </recommendedName>
</protein>
<dbReference type="Pfam" id="PF08263">
    <property type="entry name" value="LRRNT_2"/>
    <property type="match status" value="1"/>
</dbReference>